<keyword evidence="3" id="KW-0238">DNA-binding</keyword>
<evidence type="ECO:0000256" key="7">
    <source>
        <dbReference type="ARBA" id="ARBA00060761"/>
    </source>
</evidence>
<proteinExistence type="inferred from homology"/>
<reference evidence="10" key="1">
    <citation type="journal article" date="2023" name="Science">
        <title>Elucidation of the pathway for biosynthesis of saponin adjuvants from the soapbark tree.</title>
        <authorList>
            <person name="Reed J."/>
            <person name="Orme A."/>
            <person name="El-Demerdash A."/>
            <person name="Owen C."/>
            <person name="Martin L.B.B."/>
            <person name="Misra R.C."/>
            <person name="Kikuchi S."/>
            <person name="Rejzek M."/>
            <person name="Martin A.C."/>
            <person name="Harkess A."/>
            <person name="Leebens-Mack J."/>
            <person name="Louveau T."/>
            <person name="Stephenson M.J."/>
            <person name="Osbourn A."/>
        </authorList>
    </citation>
    <scope>NUCLEOTIDE SEQUENCE</scope>
    <source>
        <strain evidence="10">S10</strain>
    </source>
</reference>
<dbReference type="GO" id="GO:0000976">
    <property type="term" value="F:transcription cis-regulatory region binding"/>
    <property type="evidence" value="ECO:0007669"/>
    <property type="project" value="TreeGrafter"/>
</dbReference>
<keyword evidence="11" id="KW-1185">Reference proteome</keyword>
<dbReference type="InterPro" id="IPR036576">
    <property type="entry name" value="WRKY_dom_sf"/>
</dbReference>
<accession>A0AAD7PWC7</accession>
<comment type="subcellular location">
    <subcellularLocation>
        <location evidence="1">Nucleus</location>
    </subcellularLocation>
</comment>
<dbReference type="AlphaFoldDB" id="A0AAD7PWC7"/>
<dbReference type="Pfam" id="PF03106">
    <property type="entry name" value="WRKY"/>
    <property type="match status" value="1"/>
</dbReference>
<evidence type="ECO:0000313" key="10">
    <source>
        <dbReference type="EMBL" id="KAJ7969210.1"/>
    </source>
</evidence>
<dbReference type="GO" id="GO:0005634">
    <property type="term" value="C:nucleus"/>
    <property type="evidence" value="ECO:0007669"/>
    <property type="project" value="UniProtKB-SubCell"/>
</dbReference>
<dbReference type="InterPro" id="IPR003657">
    <property type="entry name" value="WRKY_dom"/>
</dbReference>
<evidence type="ECO:0000256" key="5">
    <source>
        <dbReference type="ARBA" id="ARBA00023242"/>
    </source>
</evidence>
<dbReference type="PROSITE" id="PS50811">
    <property type="entry name" value="WRKY"/>
    <property type="match status" value="1"/>
</dbReference>
<keyword evidence="5" id="KW-0539">Nucleus</keyword>
<evidence type="ECO:0000256" key="1">
    <source>
        <dbReference type="ARBA" id="ARBA00004123"/>
    </source>
</evidence>
<dbReference type="PANTHER" id="PTHR32096">
    <property type="entry name" value="WRKY TRANSCRIPTION FACTOR 30-RELATED-RELATED"/>
    <property type="match status" value="1"/>
</dbReference>
<dbReference type="InterPro" id="IPR044810">
    <property type="entry name" value="WRKY_plant"/>
</dbReference>
<feature type="region of interest" description="Disordered" evidence="8">
    <location>
        <begin position="461"/>
        <end position="482"/>
    </location>
</feature>
<comment type="similarity">
    <text evidence="7">Belongs to the WRKY group II-e family.</text>
</comment>
<feature type="compositionally biased region" description="Polar residues" evidence="8">
    <location>
        <begin position="465"/>
        <end position="475"/>
    </location>
</feature>
<evidence type="ECO:0000259" key="9">
    <source>
        <dbReference type="PROSITE" id="PS50811"/>
    </source>
</evidence>
<evidence type="ECO:0000313" key="11">
    <source>
        <dbReference type="Proteomes" id="UP001163823"/>
    </source>
</evidence>
<keyword evidence="2" id="KW-0805">Transcription regulation</keyword>
<feature type="region of interest" description="Disordered" evidence="8">
    <location>
        <begin position="280"/>
        <end position="379"/>
    </location>
</feature>
<evidence type="ECO:0000256" key="8">
    <source>
        <dbReference type="SAM" id="MobiDB-lite"/>
    </source>
</evidence>
<feature type="compositionally biased region" description="Polar residues" evidence="8">
    <location>
        <begin position="315"/>
        <end position="336"/>
    </location>
</feature>
<dbReference type="Proteomes" id="UP001163823">
    <property type="component" value="Chromosome 5"/>
</dbReference>
<dbReference type="FunFam" id="2.20.25.80:FF:000005">
    <property type="entry name" value="probable WRKY transcription factor 14"/>
    <property type="match status" value="1"/>
</dbReference>
<sequence>MMVVAGGGGVGSGLGDLTDIVRASSTGAYGSCTTLTSTSSEAHHQYPLSAHDNHDHNTWQFSSSFDSMNFSSILDEPRDNFGDPFSNMRDPFLHQLQVSGSGFYNTTTNSSANQLISTGGVVIEEAAAGLIGSGGGRGGGGGTVLSDDIKRPSNILSQMIQISPNTKLPATAAAVMAVNSPPRGVKASAMVSNDMSINVNSSTSKVCNLIDNNSGVQIQSPRNPGLKRRKSQAKKVVCIPAPATSNSRPTGEVVPSDLWAWRKYGQKPIKGSPYPRGYYRCSSSKGCSARKQVERSRTDPNMLVITYTSEHNHPWPTQRNALAGSTRSQPTKTNAAAGSKNSSTSNQSQKSTKHSKEEQGHESNSDSNLSPIVAGGNLAHNASVKEEIEDIEKQMEMDDGEFSDGLPYKPSMLESSNQSEDFFADLGEIEADPLNLLFTQGFTADEQKEINKDLDPFNLFDWPGDNSTTNANTSFGEAKRGL</sequence>
<dbReference type="SMART" id="SM00774">
    <property type="entry name" value="WRKY"/>
    <property type="match status" value="1"/>
</dbReference>
<dbReference type="KEGG" id="qsa:O6P43_013206"/>
<evidence type="ECO:0000256" key="3">
    <source>
        <dbReference type="ARBA" id="ARBA00023125"/>
    </source>
</evidence>
<protein>
    <submittedName>
        <fullName evidence="10">WRKY transcription factor</fullName>
    </submittedName>
</protein>
<comment type="caution">
    <text evidence="10">The sequence shown here is derived from an EMBL/GenBank/DDBJ whole genome shotgun (WGS) entry which is preliminary data.</text>
</comment>
<feature type="compositionally biased region" description="Low complexity" evidence="8">
    <location>
        <begin position="339"/>
        <end position="350"/>
    </location>
</feature>
<organism evidence="10 11">
    <name type="scientific">Quillaja saponaria</name>
    <name type="common">Soap bark tree</name>
    <dbReference type="NCBI Taxonomy" id="32244"/>
    <lineage>
        <taxon>Eukaryota</taxon>
        <taxon>Viridiplantae</taxon>
        <taxon>Streptophyta</taxon>
        <taxon>Embryophyta</taxon>
        <taxon>Tracheophyta</taxon>
        <taxon>Spermatophyta</taxon>
        <taxon>Magnoliopsida</taxon>
        <taxon>eudicotyledons</taxon>
        <taxon>Gunneridae</taxon>
        <taxon>Pentapetalae</taxon>
        <taxon>rosids</taxon>
        <taxon>fabids</taxon>
        <taxon>Fabales</taxon>
        <taxon>Quillajaceae</taxon>
        <taxon>Quillaja</taxon>
    </lineage>
</organism>
<feature type="compositionally biased region" description="Basic and acidic residues" evidence="8">
    <location>
        <begin position="354"/>
        <end position="364"/>
    </location>
</feature>
<gene>
    <name evidence="10" type="ORF">O6P43_013206</name>
</gene>
<evidence type="ECO:0000256" key="2">
    <source>
        <dbReference type="ARBA" id="ARBA00023015"/>
    </source>
</evidence>
<dbReference type="Gene3D" id="2.20.25.80">
    <property type="entry name" value="WRKY domain"/>
    <property type="match status" value="1"/>
</dbReference>
<dbReference type="SUPFAM" id="SSF118290">
    <property type="entry name" value="WRKY DNA-binding domain"/>
    <property type="match status" value="1"/>
</dbReference>
<comment type="function">
    <text evidence="6">Transcription factor. Interacts specifically with the W box (5'-(T)TGAC[CT]-3'), a frequently occurring elicitor-responsive cis-acting element.</text>
</comment>
<dbReference type="GO" id="GO:0003700">
    <property type="term" value="F:DNA-binding transcription factor activity"/>
    <property type="evidence" value="ECO:0007669"/>
    <property type="project" value="InterPro"/>
</dbReference>
<keyword evidence="4" id="KW-0804">Transcription</keyword>
<feature type="domain" description="WRKY" evidence="9">
    <location>
        <begin position="250"/>
        <end position="316"/>
    </location>
</feature>
<dbReference type="EMBL" id="JARAOO010000005">
    <property type="protein sequence ID" value="KAJ7969210.1"/>
    <property type="molecule type" value="Genomic_DNA"/>
</dbReference>
<evidence type="ECO:0000256" key="4">
    <source>
        <dbReference type="ARBA" id="ARBA00023163"/>
    </source>
</evidence>
<name>A0AAD7PWC7_QUISA</name>
<evidence type="ECO:0000256" key="6">
    <source>
        <dbReference type="ARBA" id="ARBA00059805"/>
    </source>
</evidence>
<dbReference type="PANTHER" id="PTHR32096:SF18">
    <property type="entry name" value="DISEASE RESISTANCE PROTEIN RRS1B-RELATED"/>
    <property type="match status" value="1"/>
</dbReference>